<feature type="compositionally biased region" description="Low complexity" evidence="1">
    <location>
        <begin position="159"/>
        <end position="178"/>
    </location>
</feature>
<feature type="compositionally biased region" description="Low complexity" evidence="1">
    <location>
        <begin position="269"/>
        <end position="282"/>
    </location>
</feature>
<feature type="compositionally biased region" description="Low complexity" evidence="1">
    <location>
        <begin position="44"/>
        <end position="65"/>
    </location>
</feature>
<evidence type="ECO:0000256" key="2">
    <source>
        <dbReference type="SAM" id="Phobius"/>
    </source>
</evidence>
<dbReference type="AlphaFoldDB" id="A0A222VIJ7"/>
<dbReference type="STRING" id="530584.SAMN05421630_10349"/>
<feature type="compositionally biased region" description="Low complexity" evidence="1">
    <location>
        <begin position="94"/>
        <end position="138"/>
    </location>
</feature>
<proteinExistence type="predicted"/>
<keyword evidence="2" id="KW-0812">Transmembrane</keyword>
<evidence type="ECO:0000256" key="1">
    <source>
        <dbReference type="SAM" id="MobiDB-lite"/>
    </source>
</evidence>
<dbReference type="RefSeq" id="WP_091801079.1">
    <property type="nucleotide sequence ID" value="NZ_CP016353.1"/>
</dbReference>
<gene>
    <name evidence="3" type="ORF">SAMN05421630_10349</name>
</gene>
<dbReference type="OrthoDB" id="3692386at2"/>
<evidence type="ECO:0000313" key="4">
    <source>
        <dbReference type="Proteomes" id="UP000199494"/>
    </source>
</evidence>
<dbReference type="KEGG" id="pmad:BAY61_00490"/>
<reference evidence="3 4" key="1">
    <citation type="submission" date="2016-10" db="EMBL/GenBank/DDBJ databases">
        <authorList>
            <person name="de Groot N.N."/>
        </authorList>
    </citation>
    <scope>NUCLEOTIDE SEQUENCE [LARGE SCALE GENOMIC DNA]</scope>
    <source>
        <strain evidence="3 4">CGMCC 4.5506</strain>
    </source>
</reference>
<keyword evidence="2" id="KW-0472">Membrane</keyword>
<evidence type="ECO:0000313" key="3">
    <source>
        <dbReference type="EMBL" id="SDC64957.1"/>
    </source>
</evidence>
<feature type="region of interest" description="Disordered" evidence="1">
    <location>
        <begin position="32"/>
        <end position="230"/>
    </location>
</feature>
<protein>
    <submittedName>
        <fullName evidence="3">Uncharacterized protein</fullName>
    </submittedName>
</protein>
<name>A0A222VIJ7_9PSEU</name>
<sequence>MSWQEELRKLDEELASGRLSADDYRVRRDQVLSSAVAHGEDPNAAAETQQQQVSQPQETPQPEQQTPDDEGQSADSTQVIAPLDPSAERTQTVPPWQAQHAQQAQQMQQPHQAPYAQQQPPMPQAGGYQQGPASPAGGFQQPGPASPAGGFQQPGPASPAGGFQQQGYPQQQQQFPPQHQQPPQQPWNGGQPDQAPPWGGGDFPPLGPPGGPDWGASQGPEGFEDGQRKSGKGKIFAIIGAVVVLAGIAVGAYLLWGTGDDNADPRNPPSSQQQNPPASSQPVEDPLPIGEISGQPEEHSEVKTFADVPGLTYLNDQEVESYERADPGDTKFTVYRDGQGATAVILLTKVGDKGAASDEVSSLAGIQTNNGAESVTEGVPDGVLVTAFEDGAQYRAHYLSGDVLVRVEAVSENGLEAARAYFDDALEAQLNVLPVDG</sequence>
<dbReference type="Proteomes" id="UP000199494">
    <property type="component" value="Unassembled WGS sequence"/>
</dbReference>
<dbReference type="EMBL" id="FMZE01000003">
    <property type="protein sequence ID" value="SDC64957.1"/>
    <property type="molecule type" value="Genomic_DNA"/>
</dbReference>
<feature type="compositionally biased region" description="Low complexity" evidence="1">
    <location>
        <begin position="186"/>
        <end position="197"/>
    </location>
</feature>
<accession>A0A222VIJ7</accession>
<keyword evidence="2" id="KW-1133">Transmembrane helix</keyword>
<keyword evidence="4" id="KW-1185">Reference proteome</keyword>
<feature type="region of interest" description="Disordered" evidence="1">
    <location>
        <begin position="261"/>
        <end position="299"/>
    </location>
</feature>
<organism evidence="3 4">
    <name type="scientific">Prauserella marina</name>
    <dbReference type="NCBI Taxonomy" id="530584"/>
    <lineage>
        <taxon>Bacteria</taxon>
        <taxon>Bacillati</taxon>
        <taxon>Actinomycetota</taxon>
        <taxon>Actinomycetes</taxon>
        <taxon>Pseudonocardiales</taxon>
        <taxon>Pseudonocardiaceae</taxon>
        <taxon>Prauserella</taxon>
    </lineage>
</organism>
<feature type="transmembrane region" description="Helical" evidence="2">
    <location>
        <begin position="235"/>
        <end position="256"/>
    </location>
</feature>